<keyword evidence="3 6" id="KW-1133">Transmembrane helix</keyword>
<dbReference type="Pfam" id="PF20684">
    <property type="entry name" value="Fung_rhodopsin"/>
    <property type="match status" value="1"/>
</dbReference>
<feature type="domain" description="Rhodopsin" evidence="7">
    <location>
        <begin position="211"/>
        <end position="411"/>
    </location>
</feature>
<feature type="transmembrane region" description="Helical" evidence="6">
    <location>
        <begin position="306"/>
        <end position="326"/>
    </location>
</feature>
<reference evidence="9" key="1">
    <citation type="journal article" date="2011" name="Nat. Commun.">
        <title>Effector diversification within compartments of the Leptosphaeria maculans genome affected by Repeat-Induced Point mutations.</title>
        <authorList>
            <person name="Rouxel T."/>
            <person name="Grandaubert J."/>
            <person name="Hane J.K."/>
            <person name="Hoede C."/>
            <person name="van de Wouw A.P."/>
            <person name="Couloux A."/>
            <person name="Dominguez V."/>
            <person name="Anthouard V."/>
            <person name="Bally P."/>
            <person name="Bourras S."/>
            <person name="Cozijnsen A.J."/>
            <person name="Ciuffetti L.M."/>
            <person name="Degrave A."/>
            <person name="Dilmaghani A."/>
            <person name="Duret L."/>
            <person name="Fudal I."/>
            <person name="Goodwin S.B."/>
            <person name="Gout L."/>
            <person name="Glaser N."/>
            <person name="Linglin J."/>
            <person name="Kema G.H.J."/>
            <person name="Lapalu N."/>
            <person name="Lawrence C.B."/>
            <person name="May K."/>
            <person name="Meyer M."/>
            <person name="Ollivier B."/>
            <person name="Poulain J."/>
            <person name="Schoch C.L."/>
            <person name="Simon A."/>
            <person name="Spatafora J.W."/>
            <person name="Stachowiak A."/>
            <person name="Turgeon B.G."/>
            <person name="Tyler B.M."/>
            <person name="Vincent D."/>
            <person name="Weissenbach J."/>
            <person name="Amselem J."/>
            <person name="Quesneville H."/>
            <person name="Oliver R.P."/>
            <person name="Wincker P."/>
            <person name="Balesdent M.-H."/>
            <person name="Howlett B.J."/>
        </authorList>
    </citation>
    <scope>NUCLEOTIDE SEQUENCE [LARGE SCALE GENOMIC DNA]</scope>
    <source>
        <strain evidence="9">JN3 / isolate v23.1.3 / race Av1-4-5-6-7-8</strain>
    </source>
</reference>
<dbReference type="STRING" id="985895.E4ZP17"/>
<dbReference type="GO" id="GO:0016020">
    <property type="term" value="C:membrane"/>
    <property type="evidence" value="ECO:0007669"/>
    <property type="project" value="UniProtKB-SubCell"/>
</dbReference>
<evidence type="ECO:0000313" key="9">
    <source>
        <dbReference type="Proteomes" id="UP000002668"/>
    </source>
</evidence>
<evidence type="ECO:0000256" key="5">
    <source>
        <dbReference type="ARBA" id="ARBA00038359"/>
    </source>
</evidence>
<accession>E4ZP17</accession>
<evidence type="ECO:0000256" key="6">
    <source>
        <dbReference type="SAM" id="Phobius"/>
    </source>
</evidence>
<sequence length="422" mass="46960">MPSYAGADSLDSHTNSSSLESGMEIWIDVGWKVYSPIICCHELGVINMRLSTFRFLHQTAIIQLIRHSNQSLRITLPLAEICRCVGGVSHYDPMERVALALTSTLFIYAYTAVFIWPSTRIQHAAHNSEDSILLVEVVYPLLKEDEVTEIQIGNISWLRFMFSRDHAAARWQCASSVSTVPTPEQLATNNAFTLIAQNSTLFGVTVVIVSIRCYTRGVVLKSFGKDDWTILVSLLLATVTLICYAAQVPVGLGRPISVIRLDQDGYRTLLKFRMIHMTFITAGVTVVKISVSFTLLRLAVTERHRWFLYSLILFLLGFLVLCAGTIGSPMSSGGRDTGLETPAATHRIRYCHLYEYHNAAVTIATDFLLALLPIPFIWKLSLNLRTKLFLAIVLSLGLLASFAGIMKATKSLTILLDPNRFA</sequence>
<dbReference type="EMBL" id="FP929105">
    <property type="protein sequence ID" value="CBX93386.1"/>
    <property type="molecule type" value="Genomic_DNA"/>
</dbReference>
<evidence type="ECO:0000256" key="2">
    <source>
        <dbReference type="ARBA" id="ARBA00022692"/>
    </source>
</evidence>
<protein>
    <submittedName>
        <fullName evidence="8">Predicted protein</fullName>
    </submittedName>
</protein>
<dbReference type="PANTHER" id="PTHR33048:SF93">
    <property type="entry name" value="INTEGRAL MEMBRANE PROTEIN"/>
    <property type="match status" value="1"/>
</dbReference>
<dbReference type="OrthoDB" id="5022096at2759"/>
<evidence type="ECO:0000256" key="1">
    <source>
        <dbReference type="ARBA" id="ARBA00004141"/>
    </source>
</evidence>
<dbReference type="eggNOG" id="ENOG502SNI4">
    <property type="taxonomic scope" value="Eukaryota"/>
</dbReference>
<feature type="transmembrane region" description="Helical" evidence="6">
    <location>
        <begin position="231"/>
        <end position="253"/>
    </location>
</feature>
<evidence type="ECO:0000313" key="8">
    <source>
        <dbReference type="EMBL" id="CBX93386.1"/>
    </source>
</evidence>
<proteinExistence type="inferred from homology"/>
<dbReference type="PANTHER" id="PTHR33048">
    <property type="entry name" value="PTH11-LIKE INTEGRAL MEMBRANE PROTEIN (AFU_ORTHOLOGUE AFUA_5G11245)"/>
    <property type="match status" value="1"/>
</dbReference>
<feature type="transmembrane region" description="Helical" evidence="6">
    <location>
        <begin position="274"/>
        <end position="300"/>
    </location>
</feature>
<dbReference type="InParanoid" id="E4ZP17"/>
<dbReference type="InterPro" id="IPR049326">
    <property type="entry name" value="Rhodopsin_dom_fungi"/>
</dbReference>
<dbReference type="VEuPathDB" id="FungiDB:LEMA_P042870.1"/>
<evidence type="ECO:0000256" key="4">
    <source>
        <dbReference type="ARBA" id="ARBA00023136"/>
    </source>
</evidence>
<keyword evidence="2 6" id="KW-0812">Transmembrane</keyword>
<dbReference type="AlphaFoldDB" id="E4ZP17"/>
<gene>
    <name evidence="8" type="ORF">LEMA_P042870.1</name>
</gene>
<dbReference type="InterPro" id="IPR052337">
    <property type="entry name" value="SAT4-like"/>
</dbReference>
<dbReference type="Proteomes" id="UP000002668">
    <property type="component" value="Genome"/>
</dbReference>
<organism evidence="9">
    <name type="scientific">Leptosphaeria maculans (strain JN3 / isolate v23.1.3 / race Av1-4-5-6-7-8)</name>
    <name type="common">Blackleg fungus</name>
    <name type="synonym">Phoma lingam</name>
    <dbReference type="NCBI Taxonomy" id="985895"/>
    <lineage>
        <taxon>Eukaryota</taxon>
        <taxon>Fungi</taxon>
        <taxon>Dikarya</taxon>
        <taxon>Ascomycota</taxon>
        <taxon>Pezizomycotina</taxon>
        <taxon>Dothideomycetes</taxon>
        <taxon>Pleosporomycetidae</taxon>
        <taxon>Pleosporales</taxon>
        <taxon>Pleosporineae</taxon>
        <taxon>Leptosphaeriaceae</taxon>
        <taxon>Plenodomus</taxon>
        <taxon>Plenodomus lingam/Leptosphaeria maculans species complex</taxon>
    </lineage>
</organism>
<name>E4ZP17_LEPMJ</name>
<keyword evidence="4 6" id="KW-0472">Membrane</keyword>
<feature type="transmembrane region" description="Helical" evidence="6">
    <location>
        <begin position="388"/>
        <end position="406"/>
    </location>
</feature>
<evidence type="ECO:0000259" key="7">
    <source>
        <dbReference type="Pfam" id="PF20684"/>
    </source>
</evidence>
<feature type="transmembrane region" description="Helical" evidence="6">
    <location>
        <begin position="191"/>
        <end position="211"/>
    </location>
</feature>
<feature type="transmembrane region" description="Helical" evidence="6">
    <location>
        <begin position="356"/>
        <end position="376"/>
    </location>
</feature>
<dbReference type="HOGENOM" id="CLU_650642_0_0_1"/>
<keyword evidence="9" id="KW-1185">Reference proteome</keyword>
<feature type="transmembrane region" description="Helical" evidence="6">
    <location>
        <begin position="97"/>
        <end position="116"/>
    </location>
</feature>
<comment type="similarity">
    <text evidence="5">Belongs to the SAT4 family.</text>
</comment>
<comment type="subcellular location">
    <subcellularLocation>
        <location evidence="1">Membrane</location>
        <topology evidence="1">Multi-pass membrane protein</topology>
    </subcellularLocation>
</comment>
<evidence type="ECO:0000256" key="3">
    <source>
        <dbReference type="ARBA" id="ARBA00022989"/>
    </source>
</evidence>